<dbReference type="AlphaFoldDB" id="A0A1S3EZ58"/>
<gene>
    <name evidence="6" type="primary">Asgr2</name>
</gene>
<dbReference type="Pfam" id="PF00059">
    <property type="entry name" value="Lectin_C"/>
    <property type="match status" value="1"/>
</dbReference>
<keyword evidence="3" id="KW-0472">Membrane</keyword>
<dbReference type="RefSeq" id="XP_012868727.1">
    <property type="nucleotide sequence ID" value="XM_013013273.1"/>
</dbReference>
<evidence type="ECO:0000313" key="5">
    <source>
        <dbReference type="Proteomes" id="UP000081671"/>
    </source>
</evidence>
<keyword evidence="5" id="KW-1185">Reference proteome</keyword>
<dbReference type="InterPro" id="IPR050111">
    <property type="entry name" value="C-type_lectin/snaclec_domain"/>
</dbReference>
<keyword evidence="3" id="KW-0812">Transmembrane</keyword>
<dbReference type="PANTHER" id="PTHR22803">
    <property type="entry name" value="MANNOSE, PHOSPHOLIPASE, LECTIN RECEPTOR RELATED"/>
    <property type="match status" value="1"/>
</dbReference>
<dbReference type="PROSITE" id="PS00615">
    <property type="entry name" value="C_TYPE_LECTIN_1"/>
    <property type="match status" value="1"/>
</dbReference>
<dbReference type="SUPFAM" id="SSF56436">
    <property type="entry name" value="C-type lectin-like"/>
    <property type="match status" value="1"/>
</dbReference>
<keyword evidence="3" id="KW-1133">Transmembrane helix</keyword>
<reference evidence="6" key="1">
    <citation type="submission" date="2025-08" db="UniProtKB">
        <authorList>
            <consortium name="RefSeq"/>
        </authorList>
    </citation>
    <scope>IDENTIFICATION</scope>
    <source>
        <tissue evidence="6">Kidney</tissue>
    </source>
</reference>
<evidence type="ECO:0000256" key="3">
    <source>
        <dbReference type="SAM" id="Phobius"/>
    </source>
</evidence>
<dbReference type="InterPro" id="IPR018378">
    <property type="entry name" value="C-type_lectin_CS"/>
</dbReference>
<dbReference type="InterPro" id="IPR016186">
    <property type="entry name" value="C-type_lectin-like/link_sf"/>
</dbReference>
<evidence type="ECO:0000256" key="1">
    <source>
        <dbReference type="ARBA" id="ARBA00022734"/>
    </source>
</evidence>
<dbReference type="Proteomes" id="UP000081671">
    <property type="component" value="Unplaced"/>
</dbReference>
<dbReference type="Pfam" id="PF03954">
    <property type="entry name" value="Lectin_N"/>
    <property type="match status" value="1"/>
</dbReference>
<evidence type="ECO:0000313" key="6">
    <source>
        <dbReference type="RefSeq" id="XP_012868727.1"/>
    </source>
</evidence>
<organism evidence="5 6">
    <name type="scientific">Dipodomys ordii</name>
    <name type="common">Ord's kangaroo rat</name>
    <dbReference type="NCBI Taxonomy" id="10020"/>
    <lineage>
        <taxon>Eukaryota</taxon>
        <taxon>Metazoa</taxon>
        <taxon>Chordata</taxon>
        <taxon>Craniata</taxon>
        <taxon>Vertebrata</taxon>
        <taxon>Euteleostomi</taxon>
        <taxon>Mammalia</taxon>
        <taxon>Eutheria</taxon>
        <taxon>Euarchontoglires</taxon>
        <taxon>Glires</taxon>
        <taxon>Rodentia</taxon>
        <taxon>Castorimorpha</taxon>
        <taxon>Heteromyidae</taxon>
        <taxon>Dipodomyinae</taxon>
        <taxon>Dipodomys</taxon>
    </lineage>
</organism>
<dbReference type="OrthoDB" id="2142683at2759"/>
<dbReference type="GO" id="GO:0030246">
    <property type="term" value="F:carbohydrate binding"/>
    <property type="evidence" value="ECO:0007669"/>
    <property type="project" value="UniProtKB-KW"/>
</dbReference>
<evidence type="ECO:0000259" key="4">
    <source>
        <dbReference type="PROSITE" id="PS50041"/>
    </source>
</evidence>
<evidence type="ECO:0000256" key="2">
    <source>
        <dbReference type="ARBA" id="ARBA00023157"/>
    </source>
</evidence>
<dbReference type="GeneID" id="105983417"/>
<keyword evidence="2" id="KW-1015">Disulfide bond</keyword>
<dbReference type="InterPro" id="IPR033989">
    <property type="entry name" value="CD209-like_CTLD"/>
</dbReference>
<proteinExistence type="predicted"/>
<protein>
    <submittedName>
        <fullName evidence="6">Asialoglycoprotein receptor 2 isoform X2</fullName>
    </submittedName>
</protein>
<dbReference type="CDD" id="cd03590">
    <property type="entry name" value="CLECT_DC-SIGN_like"/>
    <property type="match status" value="1"/>
</dbReference>
<dbReference type="Gene3D" id="3.10.100.10">
    <property type="entry name" value="Mannose-Binding Protein A, subunit A"/>
    <property type="match status" value="1"/>
</dbReference>
<name>A0A1S3EZ58_DIPOR</name>
<dbReference type="SMART" id="SM00034">
    <property type="entry name" value="CLECT"/>
    <property type="match status" value="1"/>
</dbReference>
<feature type="transmembrane region" description="Helical" evidence="3">
    <location>
        <begin position="38"/>
        <end position="60"/>
    </location>
</feature>
<dbReference type="CTD" id="433"/>
<accession>A0A1S3EZ58</accession>
<dbReference type="InterPro" id="IPR001304">
    <property type="entry name" value="C-type_lectin-like"/>
</dbReference>
<keyword evidence="1" id="KW-0430">Lectin</keyword>
<sequence length="282" mass="32152">MDKDFQDIQQLDLEESNNQFSGGQPPSQTFPKRLCSSFHLSLLALSLNVLLLVAVCVIGSQSTRLQEELRTLKETFNNFSSSTLVEVLALGSHKGSMSDKLTSLEAQLKKQHQDVTADHATLFLHLKHFPTDMSSLECNMVFLQSNGTKCCPVNWVKYGGSCYWFSRAGMNWHEAYAYCQLENAHLVVINSWDEQRFIVEHMSPFHTWIGLSDIQGPWKWVDGTNYEHNYQHWGMAQPDNWQGHEVGAGDDCAVVLANGFWNDKFCAELYHWACEMKHNITV</sequence>
<dbReference type="InterPro" id="IPR016187">
    <property type="entry name" value="CTDL_fold"/>
</dbReference>
<dbReference type="PROSITE" id="PS50041">
    <property type="entry name" value="C_TYPE_LECTIN_2"/>
    <property type="match status" value="1"/>
</dbReference>
<feature type="domain" description="C-type lectin" evidence="4">
    <location>
        <begin position="158"/>
        <end position="275"/>
    </location>
</feature>
<keyword evidence="6" id="KW-0675">Receptor</keyword>